<evidence type="ECO:0000313" key="2">
    <source>
        <dbReference type="Proteomes" id="UP001143910"/>
    </source>
</evidence>
<proteinExistence type="predicted"/>
<keyword evidence="2" id="KW-1185">Reference proteome</keyword>
<evidence type="ECO:0000313" key="1">
    <source>
        <dbReference type="EMBL" id="KAJ2972445.1"/>
    </source>
</evidence>
<gene>
    <name evidence="1" type="ORF">NQ176_g7154</name>
</gene>
<protein>
    <submittedName>
        <fullName evidence="1">Uncharacterized protein</fullName>
    </submittedName>
</protein>
<dbReference type="Proteomes" id="UP001143910">
    <property type="component" value="Unassembled WGS sequence"/>
</dbReference>
<accession>A0ACC1N021</accession>
<reference evidence="1" key="1">
    <citation type="submission" date="2022-08" db="EMBL/GenBank/DDBJ databases">
        <title>Genome Sequence of Lecanicillium fungicola.</title>
        <authorList>
            <person name="Buettner E."/>
        </authorList>
    </citation>
    <scope>NUCLEOTIDE SEQUENCE</scope>
    <source>
        <strain evidence="1">Babe33</strain>
    </source>
</reference>
<comment type="caution">
    <text evidence="1">The sequence shown here is derived from an EMBL/GenBank/DDBJ whole genome shotgun (WGS) entry which is preliminary data.</text>
</comment>
<name>A0ACC1N021_9HYPO</name>
<sequence>MASEEQIPGDFINLDSDSDDKLSTRSAAEKRSLADVDASDGQEHQPLHISKRPKLKGSPHGTNTSKDSEEDGIDSGLSRSVGSQSDSQLAAKSFVPSDPPLFSSDAVNLKLPALSQKKEGSWVDRVADWTTVLCTINFDSVADIKPATIISAFAHYVDVYSGLKPPKKRTAKQTVRAMEESGKLATIIASAEPTLPAPEKETQDVEDGEIADSPEYEPKQLQPVNGDTGMATSMFNGQESALTREPTAEQCRYFPSAENPADMCLSCGRHGHVSASCTSAKCKFCDKTGHWAYTCRMIQARCGKCRQLGHETTSCVEKLALTKAEGLVCAYCKLEHHLEGECTEPWRSFHAVEDAVLPVISIQASCAVCGSLNHFASDCSQRGNRPFNPSWTLQNRDLFIDPSCGNEAIEEGAYQHLREKSSTVAMLCRDSSWRGSVAYSWQQIYSFQIWAAIDPTNPFITPASAPFVIGVAYASAVWGFADITISTNMARDLGTRMVAAIFFGREAFTYMTYAPISILVSIPATLFATGYYEMVMRDSLVTIHKGHASFVTGNEGLMRHLSRTTGASMPIDDSDGSRHLGNDRKH</sequence>
<organism evidence="1 2">
    <name type="scientific">Zarea fungicola</name>
    <dbReference type="NCBI Taxonomy" id="93591"/>
    <lineage>
        <taxon>Eukaryota</taxon>
        <taxon>Fungi</taxon>
        <taxon>Dikarya</taxon>
        <taxon>Ascomycota</taxon>
        <taxon>Pezizomycotina</taxon>
        <taxon>Sordariomycetes</taxon>
        <taxon>Hypocreomycetidae</taxon>
        <taxon>Hypocreales</taxon>
        <taxon>Cordycipitaceae</taxon>
        <taxon>Zarea</taxon>
    </lineage>
</organism>
<dbReference type="EMBL" id="JANJQO010001147">
    <property type="protein sequence ID" value="KAJ2972445.1"/>
    <property type="molecule type" value="Genomic_DNA"/>
</dbReference>